<dbReference type="HAMAP" id="MF_04001">
    <property type="entry name" value="PPV_E2"/>
    <property type="match status" value="1"/>
</dbReference>
<dbReference type="GO" id="GO:0003677">
    <property type="term" value="F:DNA binding"/>
    <property type="evidence" value="ECO:0007669"/>
    <property type="project" value="UniProtKB-UniRule"/>
</dbReference>
<evidence type="ECO:0000256" key="4">
    <source>
        <dbReference type="ARBA" id="ARBA00022518"/>
    </source>
</evidence>
<dbReference type="InterPro" id="IPR033668">
    <property type="entry name" value="Reg_prot_E2"/>
</dbReference>
<dbReference type="SUPFAM" id="SSF54957">
    <property type="entry name" value="Viral DNA-binding domain"/>
    <property type="match status" value="1"/>
</dbReference>
<dbReference type="GO" id="GO:0006351">
    <property type="term" value="P:DNA-templated transcription"/>
    <property type="evidence" value="ECO:0007669"/>
    <property type="project" value="UniProtKB-UniRule"/>
</dbReference>
<feature type="domain" description="Papillomavirus E2 N-terminal" evidence="14">
    <location>
        <begin position="2"/>
        <end position="195"/>
    </location>
</feature>
<dbReference type="Pfam" id="PF00508">
    <property type="entry name" value="PPV_E2_N"/>
    <property type="match status" value="1"/>
</dbReference>
<evidence type="ECO:0000256" key="12">
    <source>
        <dbReference type="HAMAP-Rule" id="MF_04001"/>
    </source>
</evidence>
<comment type="function">
    <text evidence="12">Plays a role in the initiation of viral DNA replication. A dimer of E2 interacts with a dimer of E1 in order to improve specificity of E1 DNA binding activity. Once the complex recognizes and binds DNA at specific sites, the E2 dimer is removed from DNA. E2 also regulates viral transcription through binding to the E2RE response element (5'-ACCNNNNNNGGT-3') present in multiple copies in the regulatory regions of the viral genome. Activates or represses transcription depending on E2RE's position with regards to proximal promoter elements including the TATA-box. Repression occurs by sterically hindering the assembly of the transcription initiation complex.</text>
</comment>
<evidence type="ECO:0000313" key="16">
    <source>
        <dbReference type="EMBL" id="WZK92781.1"/>
    </source>
</evidence>
<dbReference type="GO" id="GO:0039693">
    <property type="term" value="P:viral DNA genome replication"/>
    <property type="evidence" value="ECO:0007669"/>
    <property type="project" value="UniProtKB-UniRule"/>
</dbReference>
<evidence type="ECO:0000256" key="7">
    <source>
        <dbReference type="ARBA" id="ARBA00022705"/>
    </source>
</evidence>
<dbReference type="GO" id="GO:0003700">
    <property type="term" value="F:DNA-binding transcription factor activity"/>
    <property type="evidence" value="ECO:0007669"/>
    <property type="project" value="UniProtKB-UniRule"/>
</dbReference>
<evidence type="ECO:0000256" key="8">
    <source>
        <dbReference type="ARBA" id="ARBA00023015"/>
    </source>
</evidence>
<dbReference type="GO" id="GO:0000166">
    <property type="term" value="F:nucleotide binding"/>
    <property type="evidence" value="ECO:0007669"/>
    <property type="project" value="UniProtKB-UniRule"/>
</dbReference>
<dbReference type="Pfam" id="PF00511">
    <property type="entry name" value="PPV_E2_C"/>
    <property type="match status" value="1"/>
</dbReference>
<evidence type="ECO:0000256" key="6">
    <source>
        <dbReference type="ARBA" id="ARBA00022562"/>
    </source>
</evidence>
<dbReference type="Gene3D" id="2.170.200.10">
    <property type="entry name" value="Papillomavirus E2 early protein domain"/>
    <property type="match status" value="1"/>
</dbReference>
<organism evidence="16">
    <name type="scientific">Barbastella barbastellus papillomavirus 1</name>
    <dbReference type="NCBI Taxonomy" id="3139985"/>
    <lineage>
        <taxon>Viruses</taxon>
        <taxon>Monodnaviria</taxon>
        <taxon>Shotokuvirae</taxon>
        <taxon>Cossaviricota</taxon>
        <taxon>Papovaviricetes</taxon>
        <taxon>Zurhausenvirales</taxon>
        <taxon>Papillomaviridae</taxon>
    </lineage>
</organism>
<feature type="compositionally biased region" description="Polar residues" evidence="13">
    <location>
        <begin position="231"/>
        <end position="243"/>
    </location>
</feature>
<dbReference type="EMBL" id="PP410050">
    <property type="protein sequence ID" value="WZK92781.1"/>
    <property type="molecule type" value="Genomic_DNA"/>
</dbReference>
<dbReference type="InterPro" id="IPR001866">
    <property type="entry name" value="PPV_E2_N"/>
</dbReference>
<dbReference type="Gene3D" id="3.30.70.330">
    <property type="match status" value="1"/>
</dbReference>
<dbReference type="GO" id="GO:0042025">
    <property type="term" value="C:host cell nucleus"/>
    <property type="evidence" value="ECO:0007669"/>
    <property type="project" value="UniProtKB-SubCell"/>
</dbReference>
<dbReference type="Gene3D" id="1.10.287.30">
    <property type="entry name" value="E2 (early) protein, N terminal domain, subdomain 1"/>
    <property type="match status" value="1"/>
</dbReference>
<keyword evidence="6 12" id="KW-1048">Host nucleus</keyword>
<evidence type="ECO:0000256" key="10">
    <source>
        <dbReference type="ARBA" id="ARBA00023159"/>
    </source>
</evidence>
<feature type="domain" description="Papillomavirus E2 C-terminal" evidence="15">
    <location>
        <begin position="349"/>
        <end position="427"/>
    </location>
</feature>
<keyword evidence="8 12" id="KW-0805">Transcription regulation</keyword>
<evidence type="ECO:0000256" key="2">
    <source>
        <dbReference type="ARBA" id="ARBA00007794"/>
    </source>
</evidence>
<dbReference type="SUPFAM" id="SSF51332">
    <property type="entry name" value="E2 regulatory, transactivation domain"/>
    <property type="match status" value="1"/>
</dbReference>
<gene>
    <name evidence="12" type="primary">E2</name>
</gene>
<feature type="compositionally biased region" description="Basic and acidic residues" evidence="13">
    <location>
        <begin position="246"/>
        <end position="257"/>
    </location>
</feature>
<dbReference type="GO" id="GO:0006260">
    <property type="term" value="P:DNA replication"/>
    <property type="evidence" value="ECO:0007669"/>
    <property type="project" value="UniProtKB-KW"/>
</dbReference>
<keyword evidence="7 12" id="KW-0235">DNA replication</keyword>
<dbReference type="InterPro" id="IPR012677">
    <property type="entry name" value="Nucleotide-bd_a/b_plait_sf"/>
</dbReference>
<evidence type="ECO:0000256" key="13">
    <source>
        <dbReference type="SAM" id="MobiDB-lite"/>
    </source>
</evidence>
<dbReference type="InterPro" id="IPR042504">
    <property type="entry name" value="Regulatory_protein_E2_N_2"/>
</dbReference>
<comment type="subcellular location">
    <subcellularLocation>
        <location evidence="1 12">Host nucleus</location>
    </subcellularLocation>
</comment>
<evidence type="ECO:0000256" key="1">
    <source>
        <dbReference type="ARBA" id="ARBA00004147"/>
    </source>
</evidence>
<reference evidence="16" key="1">
    <citation type="journal article" date="2024" name="Microbiol. Spectr.">
        <title>Full-genome sequencing of dozens of new DNA viruses found in Spanish bat feces.</title>
        <authorList>
            <person name="Buigues J."/>
            <person name="Vinals A."/>
            <person name="Martinez-Recio R."/>
            <person name="Monros J.S."/>
            <person name="Sanjuan R."/>
            <person name="Cuevas J.M."/>
        </authorList>
    </citation>
    <scope>NUCLEOTIDE SEQUENCE</scope>
    <source>
        <strain evidence="16">MAVG3</strain>
    </source>
</reference>
<feature type="compositionally biased region" description="Basic residues" evidence="13">
    <location>
        <begin position="276"/>
        <end position="286"/>
    </location>
</feature>
<evidence type="ECO:0000256" key="3">
    <source>
        <dbReference type="ARBA" id="ARBA00022491"/>
    </source>
</evidence>
<comment type="PTM">
    <text evidence="12">Phosphorylated.</text>
</comment>
<keyword evidence="9 12" id="KW-0238">DNA-binding</keyword>
<comment type="subunit">
    <text evidence="12">Binds DNA as homodimer. Interacts with protein E1; this interaction greatly increases E1 DNA-binding activity. Interacts with protein L1; this interaction enhances E2-dependent replication and transcription activation. Interacts with protein L2; this interaction inhibits E2 transcriptional activity but not DNA replication function E2. Interacts with protein E7; this interaction inhibits E7 oncogenic activity. Interacts with host TAF1; this interaction modulates E2-dependent transcriptional regulation. Interacts with host BRD4; this interaction mediates E2 transcriptional activation function. Additionally, the interaction with host BRD4 on mitotic chromosomes mediates tethering of the viral genome. Interacts with host TOPBP1; this interaction is required for optimal viral DNA replication.</text>
</comment>
<keyword evidence="3 12" id="KW-0678">Repressor</keyword>
<keyword evidence="4 12" id="KW-0244">Early protein</keyword>
<name>A0AAU6S4Y7_9PAPI</name>
<proteinExistence type="inferred from homology"/>
<comment type="similarity">
    <text evidence="12">Belongs to the papillomaviridae E2 protein family.</text>
</comment>
<dbReference type="GO" id="GO:0006275">
    <property type="term" value="P:regulation of DNA replication"/>
    <property type="evidence" value="ECO:0007669"/>
    <property type="project" value="UniProtKB-UniRule"/>
</dbReference>
<evidence type="ECO:0000259" key="15">
    <source>
        <dbReference type="Pfam" id="PF00511"/>
    </source>
</evidence>
<feature type="region of interest" description="Disordered" evidence="13">
    <location>
        <begin position="199"/>
        <end position="336"/>
    </location>
</feature>
<keyword evidence="11 12" id="KW-0804">Transcription</keyword>
<feature type="region of interest" description="DNA-binding domain" evidence="12">
    <location>
        <begin position="347"/>
        <end position="430"/>
    </location>
</feature>
<reference evidence="16" key="2">
    <citation type="submission" date="2024-02" db="EMBL/GenBank/DDBJ databases">
        <authorList>
            <person name="Buigues J."/>
            <person name="Vinals A."/>
            <person name="Martinez-Recio R."/>
            <person name="S Monros J."/>
            <person name="Sanjuan R."/>
            <person name="Cuevas J.M."/>
        </authorList>
    </citation>
    <scope>NUCLEOTIDE SEQUENCE</scope>
    <source>
        <strain evidence="16">MAVG3</strain>
    </source>
</reference>
<dbReference type="InterPro" id="IPR000427">
    <property type="entry name" value="Papillomavirus_E2_C"/>
</dbReference>
<comment type="caution">
    <text evidence="12">Lacks conserved residue(s) required for the propagation of feature annotation.</text>
</comment>
<evidence type="ECO:0000259" key="14">
    <source>
        <dbReference type="Pfam" id="PF00508"/>
    </source>
</evidence>
<protein>
    <recommendedName>
        <fullName evidence="12">Regulatory protein E2</fullName>
    </recommendedName>
</protein>
<accession>A0AAU6S4Y7</accession>
<comment type="similarity">
    <text evidence="2">Belongs to the papillomaviridae E8^E2C protein family.</text>
</comment>
<keyword evidence="5 12" id="KW-0597">Phosphoprotein</keyword>
<evidence type="ECO:0000256" key="9">
    <source>
        <dbReference type="ARBA" id="ARBA00023125"/>
    </source>
</evidence>
<keyword evidence="10 12" id="KW-0010">Activator</keyword>
<dbReference type="InterPro" id="IPR035975">
    <property type="entry name" value="E2/EBNA1_C_sf"/>
</dbReference>
<evidence type="ECO:0000256" key="11">
    <source>
        <dbReference type="ARBA" id="ARBA00023163"/>
    </source>
</evidence>
<dbReference type="InterPro" id="IPR036050">
    <property type="entry name" value="Regulatory_protein_E2_N"/>
</dbReference>
<sequence>MSLSSRLDSIQEKILDLYEKDSDDIADHIKYWKLTRQEQALLYFARQQGHVTLGMHQIPALATTEARGKQAVEMSLYLESLAKSPYGREPWTLRETTRERLLAAPMYCFKKGGSPVEVIFDNDSNNGVEYTLWDKIYYQNGDGEWHKASGRVDLDGLYYEDNDGLKRYYEQFKEEAAKYSTTGSWSLVYANTLLKSVGSQESDSSEGPIHSPSASPQRRRATHSTPKPRGQQRQYPTTSSSAAAQREQRLGVREQQARGHRGGIRGELSLQEAGERRRRQRSRSRSRSPEQPATPERRRGRGGRSPRGGPGSTGVAPPSPEEVGASHRSVEGRSSGRLGRLLQEARDPPGLCLRGPANSLKCYRYTIKCKRLPCRLVSTTWSWTSCDTPDRVGDARMLILFDNTEQRALFLQKASFPKSVTVFDVSFNGV</sequence>
<evidence type="ECO:0000256" key="5">
    <source>
        <dbReference type="ARBA" id="ARBA00022553"/>
    </source>
</evidence>
<dbReference type="InterPro" id="IPR042503">
    <property type="entry name" value="Regulatory_protein_E2_N_1"/>
</dbReference>